<organism evidence="2 3">
    <name type="scientific">Keguizhuia sedimenti</name>
    <dbReference type="NCBI Taxonomy" id="3064264"/>
    <lineage>
        <taxon>Bacteria</taxon>
        <taxon>Pseudomonadati</taxon>
        <taxon>Pseudomonadota</taxon>
        <taxon>Betaproteobacteria</taxon>
        <taxon>Burkholderiales</taxon>
        <taxon>Oxalobacteraceae</taxon>
        <taxon>Keguizhuia</taxon>
    </lineage>
</organism>
<dbReference type="EMBL" id="JAUYVH010000015">
    <property type="protein sequence ID" value="MDQ9172049.1"/>
    <property type="molecule type" value="Genomic_DNA"/>
</dbReference>
<dbReference type="Proteomes" id="UP001225596">
    <property type="component" value="Unassembled WGS sequence"/>
</dbReference>
<keyword evidence="1" id="KW-1133">Transmembrane helix</keyword>
<accession>A0ABU1BT32</accession>
<dbReference type="RefSeq" id="WP_338438047.1">
    <property type="nucleotide sequence ID" value="NZ_JAUYVH010000015.1"/>
</dbReference>
<gene>
    <name evidence="2" type="ORF">Q8A64_16675</name>
</gene>
<feature type="transmembrane region" description="Helical" evidence="1">
    <location>
        <begin position="38"/>
        <end position="59"/>
    </location>
</feature>
<proteinExistence type="predicted"/>
<evidence type="ECO:0000313" key="3">
    <source>
        <dbReference type="Proteomes" id="UP001225596"/>
    </source>
</evidence>
<keyword evidence="3" id="KW-1185">Reference proteome</keyword>
<name>A0ABU1BT32_9BURK</name>
<feature type="transmembrane region" description="Helical" evidence="1">
    <location>
        <begin position="6"/>
        <end position="26"/>
    </location>
</feature>
<evidence type="ECO:0000256" key="1">
    <source>
        <dbReference type="SAM" id="Phobius"/>
    </source>
</evidence>
<reference evidence="2 3" key="1">
    <citation type="submission" date="2023-08" db="EMBL/GenBank/DDBJ databases">
        <title>Oxalobacteraceae gen .nov., isolated from river sludge outside the plant.</title>
        <authorList>
            <person name="Zhao S.Y."/>
        </authorList>
    </citation>
    <scope>NUCLEOTIDE SEQUENCE [LARGE SCALE GENOMIC DNA]</scope>
    <source>
        <strain evidence="2 3">R-40</strain>
    </source>
</reference>
<keyword evidence="1" id="KW-0812">Transmembrane</keyword>
<comment type="caution">
    <text evidence="2">The sequence shown here is derived from an EMBL/GenBank/DDBJ whole genome shotgun (WGS) entry which is preliminary data.</text>
</comment>
<evidence type="ECO:0008006" key="4">
    <source>
        <dbReference type="Google" id="ProtNLM"/>
    </source>
</evidence>
<keyword evidence="1" id="KW-0472">Membrane</keyword>
<evidence type="ECO:0000313" key="2">
    <source>
        <dbReference type="EMBL" id="MDQ9172049.1"/>
    </source>
</evidence>
<protein>
    <recommendedName>
        <fullName evidence="4">NADH dehydrogenase subunit 1</fullName>
    </recommendedName>
</protein>
<sequence>MKFLIYVFGVIPIWIGLAVLIGRLLRNRFGVKPLPSRLWGFVISPAFMFAAVALFAAFYDQL</sequence>